<dbReference type="Proteomes" id="UP000623129">
    <property type="component" value="Unassembled WGS sequence"/>
</dbReference>
<protein>
    <submittedName>
        <fullName evidence="1">Alcohol dehydrogenase 1</fullName>
    </submittedName>
</protein>
<reference evidence="1" key="1">
    <citation type="submission" date="2020-01" db="EMBL/GenBank/DDBJ databases">
        <title>Genome sequence of Kobresia littledalei, the first chromosome-level genome in the family Cyperaceae.</title>
        <authorList>
            <person name="Qu G."/>
        </authorList>
    </citation>
    <scope>NUCLEOTIDE SEQUENCE</scope>
    <source>
        <strain evidence="1">C.B.Clarke</strain>
        <tissue evidence="1">Leaf</tissue>
    </source>
</reference>
<sequence>MCDLLHIKTDRSAMIGDDQSGLSISGKPIYHFVVTSIFNGNCEAAAPKSNEKGAWGCMGLTMTRLKLTVSTPASGSLSRLGKNQVMVGELIQEMNVFDILSQIRSNDSSPLRSFS</sequence>
<dbReference type="EMBL" id="SWLB01000022">
    <property type="protein sequence ID" value="KAF3323884.1"/>
    <property type="molecule type" value="Genomic_DNA"/>
</dbReference>
<accession>A0A833QR28</accession>
<evidence type="ECO:0000313" key="2">
    <source>
        <dbReference type="Proteomes" id="UP000623129"/>
    </source>
</evidence>
<name>A0A833QR28_9POAL</name>
<comment type="caution">
    <text evidence="1">The sequence shown here is derived from an EMBL/GenBank/DDBJ whole genome shotgun (WGS) entry which is preliminary data.</text>
</comment>
<organism evidence="1 2">
    <name type="scientific">Carex littledalei</name>
    <dbReference type="NCBI Taxonomy" id="544730"/>
    <lineage>
        <taxon>Eukaryota</taxon>
        <taxon>Viridiplantae</taxon>
        <taxon>Streptophyta</taxon>
        <taxon>Embryophyta</taxon>
        <taxon>Tracheophyta</taxon>
        <taxon>Spermatophyta</taxon>
        <taxon>Magnoliopsida</taxon>
        <taxon>Liliopsida</taxon>
        <taxon>Poales</taxon>
        <taxon>Cyperaceae</taxon>
        <taxon>Cyperoideae</taxon>
        <taxon>Cariceae</taxon>
        <taxon>Carex</taxon>
        <taxon>Carex subgen. Euthyceras</taxon>
    </lineage>
</organism>
<keyword evidence="2" id="KW-1185">Reference proteome</keyword>
<proteinExistence type="predicted"/>
<dbReference type="AlphaFoldDB" id="A0A833QR28"/>
<evidence type="ECO:0000313" key="1">
    <source>
        <dbReference type="EMBL" id="KAF3323884.1"/>
    </source>
</evidence>
<gene>
    <name evidence="1" type="ORF">FCM35_KLT11351</name>
</gene>